<feature type="transmembrane region" description="Helical" evidence="14">
    <location>
        <begin position="175"/>
        <end position="193"/>
    </location>
</feature>
<feature type="transmembrane region" description="Helical" evidence="14">
    <location>
        <begin position="132"/>
        <end position="154"/>
    </location>
</feature>
<dbReference type="InterPro" id="IPR038377">
    <property type="entry name" value="Na/Glc_symporter_sf"/>
</dbReference>
<evidence type="ECO:0000256" key="7">
    <source>
        <dbReference type="ARBA" id="ARBA00022989"/>
    </source>
</evidence>
<reference evidence="16" key="1">
    <citation type="journal article" date="2006" name="Science">
        <title>Ancient noncoding elements conserved in the human genome.</title>
        <authorList>
            <person name="Venkatesh B."/>
            <person name="Kirkness E.F."/>
            <person name="Loh Y.H."/>
            <person name="Halpern A.L."/>
            <person name="Lee A.P."/>
            <person name="Johnson J."/>
            <person name="Dandona N."/>
            <person name="Viswanathan L.D."/>
            <person name="Tay A."/>
            <person name="Venter J.C."/>
            <person name="Strausberg R.L."/>
            <person name="Brenner S."/>
        </authorList>
    </citation>
    <scope>NUCLEOTIDE SEQUENCE [LARGE SCALE GENOMIC DNA]</scope>
</reference>
<evidence type="ECO:0000313" key="15">
    <source>
        <dbReference type="Ensembl" id="ENSCMIP00000031283.1"/>
    </source>
</evidence>
<keyword evidence="10 14" id="KW-0472">Membrane</keyword>
<keyword evidence="6" id="KW-0530">Neurotransmitter biosynthesis</keyword>
<keyword evidence="11" id="KW-0325">Glycoprotein</keyword>
<proteinExistence type="inferred from homology"/>
<keyword evidence="8" id="KW-0915">Sodium</keyword>
<evidence type="ECO:0000256" key="13">
    <source>
        <dbReference type="RuleBase" id="RU362091"/>
    </source>
</evidence>
<dbReference type="Proteomes" id="UP000314986">
    <property type="component" value="Unassembled WGS sequence"/>
</dbReference>
<reference evidence="15" key="5">
    <citation type="submission" date="2025-09" db="UniProtKB">
        <authorList>
            <consortium name="Ensembl"/>
        </authorList>
    </citation>
    <scope>IDENTIFICATION</scope>
</reference>
<dbReference type="GO" id="GO:0008292">
    <property type="term" value="P:acetylcholine biosynthetic process"/>
    <property type="evidence" value="ECO:0007669"/>
    <property type="project" value="TreeGrafter"/>
</dbReference>
<comment type="similarity">
    <text evidence="2 13">Belongs to the sodium:solute symporter (SSF) (TC 2.A.21) family.</text>
</comment>
<keyword evidence="12" id="KW-0739">Sodium transport</keyword>
<dbReference type="PANTHER" id="PTHR45897:SF5">
    <property type="entry name" value="HIGH AFFINITY CHOLINE TRANSPORTER 1"/>
    <property type="match status" value="1"/>
</dbReference>
<evidence type="ECO:0000256" key="4">
    <source>
        <dbReference type="ARBA" id="ARBA00022692"/>
    </source>
</evidence>
<dbReference type="Gene3D" id="1.20.1730.10">
    <property type="entry name" value="Sodium/glucose cotransporter"/>
    <property type="match status" value="1"/>
</dbReference>
<evidence type="ECO:0000256" key="3">
    <source>
        <dbReference type="ARBA" id="ARBA00022448"/>
    </source>
</evidence>
<evidence type="ECO:0000256" key="1">
    <source>
        <dbReference type="ARBA" id="ARBA00004141"/>
    </source>
</evidence>
<reference evidence="16" key="3">
    <citation type="journal article" date="2014" name="Nature">
        <title>Elephant shark genome provides unique insights into gnathostome evolution.</title>
        <authorList>
            <consortium name="International Elephant Shark Genome Sequencing Consortium"/>
            <person name="Venkatesh B."/>
            <person name="Lee A.P."/>
            <person name="Ravi V."/>
            <person name="Maurya A.K."/>
            <person name="Lian M.M."/>
            <person name="Swann J.B."/>
            <person name="Ohta Y."/>
            <person name="Flajnik M.F."/>
            <person name="Sutoh Y."/>
            <person name="Kasahara M."/>
            <person name="Hoon S."/>
            <person name="Gangu V."/>
            <person name="Roy S.W."/>
            <person name="Irimia M."/>
            <person name="Korzh V."/>
            <person name="Kondrychyn I."/>
            <person name="Lim Z.W."/>
            <person name="Tay B.H."/>
            <person name="Tohari S."/>
            <person name="Kong K.W."/>
            <person name="Ho S."/>
            <person name="Lorente-Galdos B."/>
            <person name="Quilez J."/>
            <person name="Marques-Bonet T."/>
            <person name="Raney B.J."/>
            <person name="Ingham P.W."/>
            <person name="Tay A."/>
            <person name="Hillier L.W."/>
            <person name="Minx P."/>
            <person name="Boehm T."/>
            <person name="Wilson R.K."/>
            <person name="Brenner S."/>
            <person name="Warren W.C."/>
        </authorList>
    </citation>
    <scope>NUCLEOTIDE SEQUENCE [LARGE SCALE GENOMIC DNA]</scope>
</reference>
<feature type="transmembrane region" description="Helical" evidence="14">
    <location>
        <begin position="37"/>
        <end position="54"/>
    </location>
</feature>
<feature type="transmembrane region" description="Helical" evidence="14">
    <location>
        <begin position="60"/>
        <end position="84"/>
    </location>
</feature>
<comment type="subcellular location">
    <subcellularLocation>
        <location evidence="1">Membrane</location>
        <topology evidence="1">Multi-pass membrane protein</topology>
    </subcellularLocation>
</comment>
<reference evidence="16" key="2">
    <citation type="journal article" date="2007" name="PLoS Biol.">
        <title>Survey sequencing and comparative analysis of the elephant shark (Callorhinchus milii) genome.</title>
        <authorList>
            <person name="Venkatesh B."/>
            <person name="Kirkness E.F."/>
            <person name="Loh Y.H."/>
            <person name="Halpern A.L."/>
            <person name="Lee A.P."/>
            <person name="Johnson J."/>
            <person name="Dandona N."/>
            <person name="Viswanathan L.D."/>
            <person name="Tay A."/>
            <person name="Venter J.C."/>
            <person name="Strausberg R.L."/>
            <person name="Brenner S."/>
        </authorList>
    </citation>
    <scope>NUCLEOTIDE SEQUENCE [LARGE SCALE GENOMIC DNA]</scope>
</reference>
<dbReference type="PANTHER" id="PTHR45897">
    <property type="entry name" value="HIGH-AFFINITY CHOLINE TRANSPORTER 1"/>
    <property type="match status" value="1"/>
</dbReference>
<reference evidence="15" key="4">
    <citation type="submission" date="2025-08" db="UniProtKB">
        <authorList>
            <consortium name="Ensembl"/>
        </authorList>
    </citation>
    <scope>IDENTIFICATION</scope>
</reference>
<evidence type="ECO:0000313" key="16">
    <source>
        <dbReference type="Proteomes" id="UP000314986"/>
    </source>
</evidence>
<dbReference type="PROSITE" id="PS50283">
    <property type="entry name" value="NA_SOLUT_SYMP_3"/>
    <property type="match status" value="1"/>
</dbReference>
<keyword evidence="16" id="KW-1185">Reference proteome</keyword>
<evidence type="ECO:0000256" key="11">
    <source>
        <dbReference type="ARBA" id="ARBA00023180"/>
    </source>
</evidence>
<dbReference type="InParanoid" id="A0A4W3IYV5"/>
<accession>A0A4W3IYV5</accession>
<feature type="transmembrane region" description="Helical" evidence="14">
    <location>
        <begin position="96"/>
        <end position="126"/>
    </location>
</feature>
<dbReference type="GeneTree" id="ENSGT00940000166029"/>
<keyword evidence="3" id="KW-0813">Transport</keyword>
<sequence>CAIGCRVRPQIYSQFTLQYWNQTTYGLQLPLERIESSIILAIVFQYLCPVYISILEIGVISAGVMSSADLLLLAASSVFAHNVYRKIIRKKASAREVIWGMLITICFIGAISVLLAILVDAAFVLYFLSGELIYSILFPQLVCVLFIPNTNAYVYSVKRFEVSRRHDKALYQMQGLLFIIIISFENRTFMHLLKLLPTRLNVFNITVKPQEVESPQRKKLLCVISQTLTGTHCFKGMNHLQSVIDLLTSQFFV</sequence>
<dbReference type="Ensembl" id="ENSCMIT00000031759.1">
    <property type="protein sequence ID" value="ENSCMIP00000031283.1"/>
    <property type="gene ID" value="ENSCMIG00000013442.1"/>
</dbReference>
<evidence type="ECO:0000256" key="12">
    <source>
        <dbReference type="ARBA" id="ARBA00023201"/>
    </source>
</evidence>
<dbReference type="GO" id="GO:0005307">
    <property type="term" value="F:choline:sodium symporter activity"/>
    <property type="evidence" value="ECO:0007669"/>
    <property type="project" value="TreeGrafter"/>
</dbReference>
<evidence type="ECO:0000256" key="10">
    <source>
        <dbReference type="ARBA" id="ARBA00023136"/>
    </source>
</evidence>
<evidence type="ECO:0000256" key="5">
    <source>
        <dbReference type="ARBA" id="ARBA00022847"/>
    </source>
</evidence>
<dbReference type="InterPro" id="IPR001734">
    <property type="entry name" value="Na/solute_symporter"/>
</dbReference>
<keyword evidence="5" id="KW-0769">Symport</keyword>
<protein>
    <submittedName>
        <fullName evidence="15">Uncharacterized protein</fullName>
    </submittedName>
</protein>
<dbReference type="InterPro" id="IPR052244">
    <property type="entry name" value="Choline_transporter"/>
</dbReference>
<evidence type="ECO:0000256" key="9">
    <source>
        <dbReference type="ARBA" id="ARBA00023065"/>
    </source>
</evidence>
<evidence type="ECO:0000256" key="8">
    <source>
        <dbReference type="ARBA" id="ARBA00023053"/>
    </source>
</evidence>
<keyword evidence="9" id="KW-0406">Ion transport</keyword>
<dbReference type="Pfam" id="PF00474">
    <property type="entry name" value="SSF"/>
    <property type="match status" value="1"/>
</dbReference>
<evidence type="ECO:0000256" key="6">
    <source>
        <dbReference type="ARBA" id="ARBA00022979"/>
    </source>
</evidence>
<keyword evidence="7 14" id="KW-1133">Transmembrane helix</keyword>
<name>A0A4W3IYV5_CALMI</name>
<evidence type="ECO:0000256" key="2">
    <source>
        <dbReference type="ARBA" id="ARBA00006434"/>
    </source>
</evidence>
<evidence type="ECO:0000256" key="14">
    <source>
        <dbReference type="SAM" id="Phobius"/>
    </source>
</evidence>
<organism evidence="15 16">
    <name type="scientific">Callorhinchus milii</name>
    <name type="common">Ghost shark</name>
    <dbReference type="NCBI Taxonomy" id="7868"/>
    <lineage>
        <taxon>Eukaryota</taxon>
        <taxon>Metazoa</taxon>
        <taxon>Chordata</taxon>
        <taxon>Craniata</taxon>
        <taxon>Vertebrata</taxon>
        <taxon>Chondrichthyes</taxon>
        <taxon>Holocephali</taxon>
        <taxon>Chimaeriformes</taxon>
        <taxon>Callorhinchidae</taxon>
        <taxon>Callorhinchus</taxon>
    </lineage>
</organism>
<keyword evidence="4 14" id="KW-0812">Transmembrane</keyword>
<dbReference type="AlphaFoldDB" id="A0A4W3IYV5"/>
<dbReference type="STRING" id="7868.ENSCMIP00000031283"/>
<dbReference type="GO" id="GO:0005886">
    <property type="term" value="C:plasma membrane"/>
    <property type="evidence" value="ECO:0007669"/>
    <property type="project" value="TreeGrafter"/>
</dbReference>